<dbReference type="Pfam" id="PF16453">
    <property type="entry name" value="IQ_SEC7_PH"/>
    <property type="match status" value="1"/>
</dbReference>
<dbReference type="SMART" id="SM00233">
    <property type="entry name" value="PH"/>
    <property type="match status" value="1"/>
</dbReference>
<feature type="compositionally biased region" description="Basic and acidic residues" evidence="6">
    <location>
        <begin position="230"/>
        <end position="240"/>
    </location>
</feature>
<dbReference type="InterPro" id="IPR035999">
    <property type="entry name" value="Sec7_dom_sf"/>
</dbReference>
<dbReference type="GO" id="GO:0030036">
    <property type="term" value="P:actin cytoskeleton organization"/>
    <property type="evidence" value="ECO:0007669"/>
    <property type="project" value="TreeGrafter"/>
</dbReference>
<gene>
    <name evidence="9" type="primary">LOC110974929</name>
</gene>
<reference evidence="9" key="1">
    <citation type="submission" date="2025-08" db="UniProtKB">
        <authorList>
            <consortium name="RefSeq"/>
        </authorList>
    </citation>
    <scope>IDENTIFICATION</scope>
</reference>
<dbReference type="Gene3D" id="1.10.220.20">
    <property type="match status" value="1"/>
</dbReference>
<dbReference type="GeneID" id="110974929"/>
<feature type="compositionally biased region" description="Low complexity" evidence="6">
    <location>
        <begin position="955"/>
        <end position="972"/>
    </location>
</feature>
<dbReference type="SUPFAM" id="SSF50729">
    <property type="entry name" value="PH domain-like"/>
    <property type="match status" value="1"/>
</dbReference>
<dbReference type="InterPro" id="IPR011993">
    <property type="entry name" value="PH-like_dom_sf"/>
</dbReference>
<feature type="region of interest" description="Disordered" evidence="6">
    <location>
        <begin position="796"/>
        <end position="815"/>
    </location>
</feature>
<dbReference type="OrthoDB" id="430364at2759"/>
<comment type="similarity">
    <text evidence="2">Belongs to the BRAG family.</text>
</comment>
<dbReference type="Gene3D" id="1.10.1000.11">
    <property type="entry name" value="Arf Nucleotide-binding Site Opener,domain 2"/>
    <property type="match status" value="1"/>
</dbReference>
<feature type="compositionally biased region" description="Basic and acidic residues" evidence="6">
    <location>
        <begin position="146"/>
        <end position="159"/>
    </location>
</feature>
<evidence type="ECO:0000256" key="4">
    <source>
        <dbReference type="ARBA" id="ARBA00022553"/>
    </source>
</evidence>
<dbReference type="RefSeq" id="XP_022082586.1">
    <property type="nucleotide sequence ID" value="XM_022226894.1"/>
</dbReference>
<feature type="compositionally biased region" description="Basic and acidic residues" evidence="6">
    <location>
        <begin position="380"/>
        <end position="390"/>
    </location>
</feature>
<dbReference type="FunFam" id="1.10.220.20:FF:000001">
    <property type="entry name" value="IQ motif and SEC7 domain-containing protein 1"/>
    <property type="match status" value="1"/>
</dbReference>
<comment type="subcellular location">
    <subcellularLocation>
        <location evidence="1">Cytoplasm</location>
    </subcellularLocation>
</comment>
<evidence type="ECO:0000256" key="2">
    <source>
        <dbReference type="ARBA" id="ARBA00006248"/>
    </source>
</evidence>
<dbReference type="FunFam" id="1.10.1000.11:FF:000009">
    <property type="entry name" value="IQ motif and SEC7 domain-containing protein"/>
    <property type="match status" value="1"/>
</dbReference>
<dbReference type="InterPro" id="IPR001849">
    <property type="entry name" value="PH_domain"/>
</dbReference>
<feature type="compositionally biased region" description="Basic and acidic residues" evidence="6">
    <location>
        <begin position="249"/>
        <end position="261"/>
    </location>
</feature>
<dbReference type="SMART" id="SM00222">
    <property type="entry name" value="Sec7"/>
    <property type="match status" value="1"/>
</dbReference>
<feature type="compositionally biased region" description="Polar residues" evidence="6">
    <location>
        <begin position="1"/>
        <end position="17"/>
    </location>
</feature>
<feature type="compositionally biased region" description="Polar residues" evidence="6">
    <location>
        <begin position="889"/>
        <end position="904"/>
    </location>
</feature>
<dbReference type="GO" id="GO:0005737">
    <property type="term" value="C:cytoplasm"/>
    <property type="evidence" value="ECO:0007669"/>
    <property type="project" value="UniProtKB-SubCell"/>
</dbReference>
<feature type="compositionally biased region" description="Basic and acidic residues" evidence="6">
    <location>
        <begin position="603"/>
        <end position="616"/>
    </location>
</feature>
<protein>
    <submittedName>
        <fullName evidence="9">Uncharacterized protein LOC110974929 isoform X1</fullName>
    </submittedName>
</protein>
<dbReference type="Pfam" id="PF01369">
    <property type="entry name" value="Sec7"/>
    <property type="match status" value="1"/>
</dbReference>
<feature type="domain" description="SEC7" evidence="7">
    <location>
        <begin position="1002"/>
        <end position="1195"/>
    </location>
</feature>
<evidence type="ECO:0000256" key="6">
    <source>
        <dbReference type="SAM" id="MobiDB-lite"/>
    </source>
</evidence>
<keyword evidence="3" id="KW-0963">Cytoplasm</keyword>
<sequence length="1508" mass="167255">MQAASSAGDQLVSQSADSPLPKSGRLTRAEIKGDDKMDCRGVGNVREGGLPVQVLPKSEGARDKPAPAVRRKMMQHTVIVFPESANIMSHRLSRTTQWYVDLDPSEVETLSSVDLASEKLPESEERPQQEQTSQEPEEDLLSSRSVAEKTRHFNLKVEEVSSESSSRRTKPIDLSGTPTRTIAIQTEKDSSGKREGKSKVPIVRWNTLENSPPGKWISPTVQRSTSNLDSKTHPRFEVTPRGKTPRGSLRREKSIQQRREDERLIQRSRELSNSYELSSDLKSKQVEMLEKRYGGRIRAHHAAKVIQEAFRQHNMKREFQRLRRTPSESRISRYLDSHSKQWGMSGSRARVMVIGSSGPTSPVSTKSPLKDIQELGAVEQLREKETVGTEKKKHKVHHNNSNNVTPKRGVLVSSGQDSKVNADGDASSTEKSRMSSQTVVVTLTMHRQSDESDTHTSTDSTPHGSRDDLSARGDNRNCSPTEITTTEKTIKMVIQNTELRDGGGRAFSCKLGSPGLIACAKRLPFDDVDPKPEFTDSVKNEQTLLKEDLHVESLDQSISQPVDTKEEVAVSSEEKIETVERVELEMEPDVSETAVPASEELEKESTLEESVKEDTHASPSTLASSVEVESPLVPPVPTENRKTVVSKTVVKDSEGSTSPSTKRAKKSSRSKNGDDISPKKKNWPFSRSKSGDRTRKGSPTNSPKPQRHSPRMSVPKDSTESVQKQSSGIEEIHGGSVHGKLDVESPVQHRKASSSSTDNQNASTEPKPSMTQPQVESYERPRMHTVGSVEALARKKSAQELEKMRSNSLSGGELSDRADQISLASTVTTSDFDHDSVQDVPAVTVATPEGSLTMLDKIISTSSIDTDSEDDEVHTSRQKRASLPVVSLSGHTASTPPTSTSKQLVSRVRSASGMESPIWKRKSQSTKVATRNGTLVNGTAGVPVKTLARSETGDSMSSEGSNSSSRFTLGDDSSITDSIDSLSLESSFMESLEKRPMDPVLSIPMTAVRWRRYKIGLNLFNKKPEKGIKFLVDNKFVENSPNEVAKFLLNRTGLSKAKIGEYLGNLQKDFNMLVLECFVDEMNFRDMCIDEALRKFQTAFRLPGEAQKIERLMEAFAQRYCICNGDVTRSFQKPDTIFILAFAIIMLNTDLHSPNVKPERRMKLQDFVKNLSGIDDGCDIDPELLHGIYNRIQHHPFQPGMDHTSVVFKIEQSISGNRPILAEPHRRLVHKCSLSEVYDPTKKDKKHLRHVFLFNDMLMVTKLYKKKTGSIYGFKKAFPLHAACVLDFSSQYYHHGIRLVASMNNRTLITFCANSQEDKMKFVADLREAVQEVNEMEDIRIGALNLGRVYKKQRSVFCSPTSELERQKIVRKSQASTADSGLGLDTESFASTQNLSGSMDSLAPQTSDSSTLKRTALSNSLMDLKEASAKKNHRNSASSLDSGVWAITRIVAVPWISTPQCPSHEKTAPPPNLLAHSSAHDATRSRWTSAQQSTATPRTRDVVYSTQV</sequence>
<keyword evidence="8" id="KW-1185">Reference proteome</keyword>
<evidence type="ECO:0000259" key="7">
    <source>
        <dbReference type="PROSITE" id="PS50190"/>
    </source>
</evidence>
<feature type="region of interest" description="Disordered" evidence="6">
    <location>
        <begin position="114"/>
        <end position="261"/>
    </location>
</feature>
<feature type="compositionally biased region" description="Basic and acidic residues" evidence="6">
    <location>
        <begin position="186"/>
        <end position="198"/>
    </location>
</feature>
<feature type="compositionally biased region" description="Polar residues" evidence="6">
    <location>
        <begin position="753"/>
        <end position="775"/>
    </location>
</feature>
<dbReference type="InterPro" id="IPR033742">
    <property type="entry name" value="IQSEC_PH"/>
</dbReference>
<dbReference type="SUPFAM" id="SSF48425">
    <property type="entry name" value="Sec7 domain"/>
    <property type="match status" value="1"/>
</dbReference>
<keyword evidence="5" id="KW-0175">Coiled coil</keyword>
<evidence type="ECO:0000256" key="5">
    <source>
        <dbReference type="ARBA" id="ARBA00023054"/>
    </source>
</evidence>
<accession>A0A8B7XRH7</accession>
<evidence type="ECO:0000256" key="3">
    <source>
        <dbReference type="ARBA" id="ARBA00022490"/>
    </source>
</evidence>
<dbReference type="KEGG" id="aplc:110974929"/>
<feature type="compositionally biased region" description="Basic and acidic residues" evidence="6">
    <location>
        <begin position="116"/>
        <end position="128"/>
    </location>
</feature>
<feature type="compositionally biased region" description="Basic and acidic residues" evidence="6">
    <location>
        <begin position="447"/>
        <end position="456"/>
    </location>
</feature>
<feature type="region of interest" description="Disordered" evidence="6">
    <location>
        <begin position="1"/>
        <end position="69"/>
    </location>
</feature>
<feature type="region of interest" description="Disordered" evidence="6">
    <location>
        <begin position="863"/>
        <end position="927"/>
    </location>
</feature>
<dbReference type="PROSITE" id="PS50190">
    <property type="entry name" value="SEC7"/>
    <property type="match status" value="1"/>
</dbReference>
<dbReference type="Proteomes" id="UP000694845">
    <property type="component" value="Unplaced"/>
</dbReference>
<dbReference type="InterPro" id="IPR000904">
    <property type="entry name" value="Sec7_dom"/>
</dbReference>
<dbReference type="CDD" id="cd00171">
    <property type="entry name" value="Sec7"/>
    <property type="match status" value="1"/>
</dbReference>
<feature type="region of interest" description="Disordered" evidence="6">
    <location>
        <begin position="950"/>
        <end position="972"/>
    </location>
</feature>
<evidence type="ECO:0000313" key="8">
    <source>
        <dbReference type="Proteomes" id="UP000694845"/>
    </source>
</evidence>
<name>A0A8B7XRH7_ACAPL</name>
<dbReference type="Gene3D" id="2.30.29.30">
    <property type="entry name" value="Pleckstrin-homology domain (PH domain)/Phosphotyrosine-binding domain (PTB)"/>
    <property type="match status" value="1"/>
</dbReference>
<dbReference type="GO" id="GO:0032012">
    <property type="term" value="P:regulation of ARF protein signal transduction"/>
    <property type="evidence" value="ECO:0007669"/>
    <property type="project" value="InterPro"/>
</dbReference>
<dbReference type="PROSITE" id="PS50096">
    <property type="entry name" value="IQ"/>
    <property type="match status" value="1"/>
</dbReference>
<dbReference type="GO" id="GO:0005085">
    <property type="term" value="F:guanyl-nucleotide exchange factor activity"/>
    <property type="evidence" value="ECO:0007669"/>
    <property type="project" value="InterPro"/>
</dbReference>
<dbReference type="InterPro" id="IPR023394">
    <property type="entry name" value="Sec7_C_sf"/>
</dbReference>
<feature type="region of interest" description="Disordered" evidence="6">
    <location>
        <begin position="380"/>
        <end position="484"/>
    </location>
</feature>
<feature type="region of interest" description="Disordered" evidence="6">
    <location>
        <begin position="1461"/>
        <end position="1508"/>
    </location>
</feature>
<organism evidence="8 9">
    <name type="scientific">Acanthaster planci</name>
    <name type="common">Crown-of-thorns starfish</name>
    <dbReference type="NCBI Taxonomy" id="133434"/>
    <lineage>
        <taxon>Eukaryota</taxon>
        <taxon>Metazoa</taxon>
        <taxon>Echinodermata</taxon>
        <taxon>Eleutherozoa</taxon>
        <taxon>Asterozoa</taxon>
        <taxon>Asteroidea</taxon>
        <taxon>Valvatacea</taxon>
        <taxon>Valvatida</taxon>
        <taxon>Acanthasteridae</taxon>
        <taxon>Acanthaster</taxon>
    </lineage>
</organism>
<dbReference type="PANTHER" id="PTHR10663:SF342">
    <property type="entry name" value="FI21420P1"/>
    <property type="match status" value="1"/>
</dbReference>
<feature type="region of interest" description="Disordered" evidence="6">
    <location>
        <begin position="582"/>
        <end position="787"/>
    </location>
</feature>
<evidence type="ECO:0000313" key="9">
    <source>
        <dbReference type="RefSeq" id="XP_022082586.1"/>
    </source>
</evidence>
<evidence type="ECO:0000256" key="1">
    <source>
        <dbReference type="ARBA" id="ARBA00004496"/>
    </source>
</evidence>
<feature type="compositionally biased region" description="Polar residues" evidence="6">
    <location>
        <begin position="1485"/>
        <end position="1497"/>
    </location>
</feature>
<feature type="compositionally biased region" description="Basic and acidic residues" evidence="6">
    <location>
        <begin position="464"/>
        <end position="475"/>
    </location>
</feature>
<feature type="compositionally biased region" description="Basic and acidic residues" evidence="6">
    <location>
        <begin position="27"/>
        <end position="39"/>
    </location>
</feature>
<proteinExistence type="inferred from homology"/>
<dbReference type="PANTHER" id="PTHR10663">
    <property type="entry name" value="GUANYL-NUCLEOTIDE EXCHANGE FACTOR"/>
    <property type="match status" value="1"/>
</dbReference>
<feature type="compositionally biased region" description="Polar residues" evidence="6">
    <location>
        <begin position="219"/>
        <end position="229"/>
    </location>
</feature>
<keyword evidence="4" id="KW-0597">Phosphoprotein</keyword>